<keyword evidence="1" id="KW-1133">Transmembrane helix</keyword>
<keyword evidence="1" id="KW-0472">Membrane</keyword>
<proteinExistence type="predicted"/>
<evidence type="ECO:0000313" key="3">
    <source>
        <dbReference type="Proteomes" id="UP000243459"/>
    </source>
</evidence>
<dbReference type="EMBL" id="CM007390">
    <property type="protein sequence ID" value="ONK57186.1"/>
    <property type="molecule type" value="Genomic_DNA"/>
</dbReference>
<dbReference type="AlphaFoldDB" id="A0A5P1E8C0"/>
<gene>
    <name evidence="2" type="ORF">A4U43_C10F17480</name>
</gene>
<reference evidence="3" key="1">
    <citation type="journal article" date="2017" name="Nat. Commun.">
        <title>The asparagus genome sheds light on the origin and evolution of a young Y chromosome.</title>
        <authorList>
            <person name="Harkess A."/>
            <person name="Zhou J."/>
            <person name="Xu C."/>
            <person name="Bowers J.E."/>
            <person name="Van der Hulst R."/>
            <person name="Ayyampalayam S."/>
            <person name="Mercati F."/>
            <person name="Riccardi P."/>
            <person name="McKain M.R."/>
            <person name="Kakrana A."/>
            <person name="Tang H."/>
            <person name="Ray J."/>
            <person name="Groenendijk J."/>
            <person name="Arikit S."/>
            <person name="Mathioni S.M."/>
            <person name="Nakano M."/>
            <person name="Shan H."/>
            <person name="Telgmann-Rauber A."/>
            <person name="Kanno A."/>
            <person name="Yue Z."/>
            <person name="Chen H."/>
            <person name="Li W."/>
            <person name="Chen Y."/>
            <person name="Xu X."/>
            <person name="Zhang Y."/>
            <person name="Luo S."/>
            <person name="Chen H."/>
            <person name="Gao J."/>
            <person name="Mao Z."/>
            <person name="Pires J.C."/>
            <person name="Luo M."/>
            <person name="Kudrna D."/>
            <person name="Wing R.A."/>
            <person name="Meyers B.C."/>
            <person name="Yi K."/>
            <person name="Kong H."/>
            <person name="Lavrijsen P."/>
            <person name="Sunseri F."/>
            <person name="Falavigna A."/>
            <person name="Ye Y."/>
            <person name="Leebens-Mack J.H."/>
            <person name="Chen G."/>
        </authorList>
    </citation>
    <scope>NUCLEOTIDE SEQUENCE [LARGE SCALE GENOMIC DNA]</scope>
    <source>
        <strain evidence="3">cv. DH0086</strain>
    </source>
</reference>
<organism evidence="2 3">
    <name type="scientific">Asparagus officinalis</name>
    <name type="common">Garden asparagus</name>
    <dbReference type="NCBI Taxonomy" id="4686"/>
    <lineage>
        <taxon>Eukaryota</taxon>
        <taxon>Viridiplantae</taxon>
        <taxon>Streptophyta</taxon>
        <taxon>Embryophyta</taxon>
        <taxon>Tracheophyta</taxon>
        <taxon>Spermatophyta</taxon>
        <taxon>Magnoliopsida</taxon>
        <taxon>Liliopsida</taxon>
        <taxon>Asparagales</taxon>
        <taxon>Asparagaceae</taxon>
        <taxon>Asparagoideae</taxon>
        <taxon>Asparagus</taxon>
    </lineage>
</organism>
<dbReference type="Gramene" id="ONK57186">
    <property type="protein sequence ID" value="ONK57186"/>
    <property type="gene ID" value="A4U43_C10F17480"/>
</dbReference>
<sequence length="109" mass="12303">MPGVVHMNIYSACKLPYDNIVQCKGVILLLLVCVFLIFGIETLYLLVGFFPSSFDLSRLCLYCSRQPSLASRVFSFDASKFRQQTGKPQTIYLPSDPLFFLDVVFPVHG</sequence>
<keyword evidence="3" id="KW-1185">Reference proteome</keyword>
<feature type="transmembrane region" description="Helical" evidence="1">
    <location>
        <begin position="26"/>
        <end position="50"/>
    </location>
</feature>
<evidence type="ECO:0000313" key="2">
    <source>
        <dbReference type="EMBL" id="ONK57186.1"/>
    </source>
</evidence>
<keyword evidence="1" id="KW-0812">Transmembrane</keyword>
<accession>A0A5P1E8C0</accession>
<dbReference type="Proteomes" id="UP000243459">
    <property type="component" value="Chromosome 10"/>
</dbReference>
<protein>
    <submittedName>
        <fullName evidence="2">Uncharacterized protein</fullName>
    </submittedName>
</protein>
<name>A0A5P1E8C0_ASPOF</name>
<evidence type="ECO:0000256" key="1">
    <source>
        <dbReference type="SAM" id="Phobius"/>
    </source>
</evidence>